<dbReference type="Proteomes" id="UP000805193">
    <property type="component" value="Unassembled WGS sequence"/>
</dbReference>
<keyword evidence="2" id="KW-1185">Reference proteome</keyword>
<accession>A0AC60P5U1</accession>
<protein>
    <submittedName>
        <fullName evidence="1">Uncharacterized protein</fullName>
    </submittedName>
</protein>
<evidence type="ECO:0000313" key="2">
    <source>
        <dbReference type="Proteomes" id="UP000805193"/>
    </source>
</evidence>
<proteinExistence type="predicted"/>
<name>A0AC60P5U1_IXOPE</name>
<comment type="caution">
    <text evidence="1">The sequence shown here is derived from an EMBL/GenBank/DDBJ whole genome shotgun (WGS) entry which is preliminary data.</text>
</comment>
<reference evidence="1 2" key="1">
    <citation type="journal article" date="2020" name="Cell">
        <title>Large-Scale Comparative Analyses of Tick Genomes Elucidate Their Genetic Diversity and Vector Capacities.</title>
        <authorList>
            <consortium name="Tick Genome and Microbiome Consortium (TIGMIC)"/>
            <person name="Jia N."/>
            <person name="Wang J."/>
            <person name="Shi W."/>
            <person name="Du L."/>
            <person name="Sun Y."/>
            <person name="Zhan W."/>
            <person name="Jiang J.F."/>
            <person name="Wang Q."/>
            <person name="Zhang B."/>
            <person name="Ji P."/>
            <person name="Bell-Sakyi L."/>
            <person name="Cui X.M."/>
            <person name="Yuan T.T."/>
            <person name="Jiang B.G."/>
            <person name="Yang W.F."/>
            <person name="Lam T.T."/>
            <person name="Chang Q.C."/>
            <person name="Ding S.J."/>
            <person name="Wang X.J."/>
            <person name="Zhu J.G."/>
            <person name="Ruan X.D."/>
            <person name="Zhao L."/>
            <person name="Wei J.T."/>
            <person name="Ye R.Z."/>
            <person name="Que T.C."/>
            <person name="Du C.H."/>
            <person name="Zhou Y.H."/>
            <person name="Cheng J.X."/>
            <person name="Dai P.F."/>
            <person name="Guo W.B."/>
            <person name="Han X.H."/>
            <person name="Huang E.J."/>
            <person name="Li L.F."/>
            <person name="Wei W."/>
            <person name="Gao Y.C."/>
            <person name="Liu J.Z."/>
            <person name="Shao H.Z."/>
            <person name="Wang X."/>
            <person name="Wang C.C."/>
            <person name="Yang T.C."/>
            <person name="Huo Q.B."/>
            <person name="Li W."/>
            <person name="Chen H.Y."/>
            <person name="Chen S.E."/>
            <person name="Zhou L.G."/>
            <person name="Ni X.B."/>
            <person name="Tian J.H."/>
            <person name="Sheng Y."/>
            <person name="Liu T."/>
            <person name="Pan Y.S."/>
            <person name="Xia L.Y."/>
            <person name="Li J."/>
            <person name="Zhao F."/>
            <person name="Cao W.C."/>
        </authorList>
    </citation>
    <scope>NUCLEOTIDE SEQUENCE [LARGE SCALE GENOMIC DNA]</scope>
    <source>
        <strain evidence="1">Iper-2018</strain>
    </source>
</reference>
<organism evidence="1 2">
    <name type="scientific">Ixodes persulcatus</name>
    <name type="common">Taiga tick</name>
    <dbReference type="NCBI Taxonomy" id="34615"/>
    <lineage>
        <taxon>Eukaryota</taxon>
        <taxon>Metazoa</taxon>
        <taxon>Ecdysozoa</taxon>
        <taxon>Arthropoda</taxon>
        <taxon>Chelicerata</taxon>
        <taxon>Arachnida</taxon>
        <taxon>Acari</taxon>
        <taxon>Parasitiformes</taxon>
        <taxon>Ixodida</taxon>
        <taxon>Ixodoidea</taxon>
        <taxon>Ixodidae</taxon>
        <taxon>Ixodinae</taxon>
        <taxon>Ixodes</taxon>
    </lineage>
</organism>
<dbReference type="EMBL" id="JABSTQ010011175">
    <property type="protein sequence ID" value="KAG0414488.1"/>
    <property type="molecule type" value="Genomic_DNA"/>
</dbReference>
<evidence type="ECO:0000313" key="1">
    <source>
        <dbReference type="EMBL" id="KAG0414488.1"/>
    </source>
</evidence>
<sequence length="273" mass="30047">MCTGAGVADVHDDRESPWGESGQDDFLSDEGPDENIPGERSTGLSSGSSFMMQHRHQRRPGRIQKAGRFEALEDDAEDAPRKLEFVLGPDTLHAIEKAKSSHARYAGGTERLLYEFSNYGKKVAQSCNVSPDCYVHMALQLAAFRSNRAREAIEPRILGSAARAFVPPAPSWCALEHSASDPPPLVYVGIAELVGYRLAIVPPFTKVNLQCDGATFMDPVFPDIYMVEYNIRPESLTFGLSCSKSCPEKDIGKFKDALEKALTDLRECVDRSC</sequence>
<gene>
    <name evidence="1" type="ORF">HPB47_008354</name>
</gene>